<dbReference type="Proteomes" id="UP000292957">
    <property type="component" value="Unassembled WGS sequence"/>
</dbReference>
<gene>
    <name evidence="1" type="ORF">BD311DRAFT_762253</name>
</gene>
<proteinExistence type="predicted"/>
<protein>
    <submittedName>
        <fullName evidence="1">Uncharacterized protein</fullName>
    </submittedName>
</protein>
<accession>A0A4Q9MGH0</accession>
<reference evidence="1" key="1">
    <citation type="submission" date="2019-01" db="EMBL/GenBank/DDBJ databases">
        <title>Draft genome sequences of three monokaryotic isolates of the white-rot basidiomycete fungus Dichomitus squalens.</title>
        <authorList>
            <consortium name="DOE Joint Genome Institute"/>
            <person name="Lopez S.C."/>
            <person name="Andreopoulos B."/>
            <person name="Pangilinan J."/>
            <person name="Lipzen A."/>
            <person name="Riley R."/>
            <person name="Ahrendt S."/>
            <person name="Ng V."/>
            <person name="Barry K."/>
            <person name="Daum C."/>
            <person name="Grigoriev I.V."/>
            <person name="Hilden K.S."/>
            <person name="Makela M.R."/>
            <person name="de Vries R.P."/>
        </authorList>
    </citation>
    <scope>NUCLEOTIDE SEQUENCE [LARGE SCALE GENOMIC DNA]</scope>
    <source>
        <strain evidence="1">OM18370.1</strain>
    </source>
</reference>
<organism evidence="1">
    <name type="scientific">Dichomitus squalens</name>
    <dbReference type="NCBI Taxonomy" id="114155"/>
    <lineage>
        <taxon>Eukaryota</taxon>
        <taxon>Fungi</taxon>
        <taxon>Dikarya</taxon>
        <taxon>Basidiomycota</taxon>
        <taxon>Agaricomycotina</taxon>
        <taxon>Agaricomycetes</taxon>
        <taxon>Polyporales</taxon>
        <taxon>Polyporaceae</taxon>
        <taxon>Dichomitus</taxon>
    </lineage>
</organism>
<dbReference type="AlphaFoldDB" id="A0A4Q9MGH0"/>
<name>A0A4Q9MGH0_9APHY</name>
<evidence type="ECO:0000313" key="1">
    <source>
        <dbReference type="EMBL" id="TBU26540.1"/>
    </source>
</evidence>
<dbReference type="EMBL" id="ML143444">
    <property type="protein sequence ID" value="TBU26540.1"/>
    <property type="molecule type" value="Genomic_DNA"/>
</dbReference>
<sequence length="442" mass="50012">MSLPTDVDRLIAALLPYIDATASRISRKPALEKGNSDVSTFLEAIATLCALHPQCNSVAVTSYTLATMQPVLCICPYPPRPESLPKDLKAWLGIFLEICRDSEASETARPSDVQTLRHSLQEMIYTQCKTKLRGVVLETWNWETFIGTIESQRSTVASELQDSLTKLIKSLRDLHPLVSNECLSVEAIPTFFDCYRAVCEALEPGVVRLIMDIDDFSTEKHHRFCSPWEAVKALLHPDKPMAWAKRCSLTWLVEMVDPSDMARNFRADFGSVCMGDSEAHQTAIDWKQIVQDLRSEIMQSSYLQKFGLRWDAEARVISTTDVVPPLPEVALIEHLVRHQLANHSSGRYIATSELPSLPSVRLVEAINATLSTRLILRTHNYMNIPTWCRLRRVGPWIIPGTTNKAVTNTLLERLWGDLMEGLNAWEEERLYRYDDIESSQIA</sequence>